<gene>
    <name evidence="9" type="ORF">B7P43_G17003</name>
</gene>
<reference evidence="9 10" key="1">
    <citation type="submission" date="2017-12" db="EMBL/GenBank/DDBJ databases">
        <title>Hemimetabolous genomes reveal molecular basis of termite eusociality.</title>
        <authorList>
            <person name="Harrison M.C."/>
            <person name="Jongepier E."/>
            <person name="Robertson H.M."/>
            <person name="Arning N."/>
            <person name="Bitard-Feildel T."/>
            <person name="Chao H."/>
            <person name="Childers C.P."/>
            <person name="Dinh H."/>
            <person name="Doddapaneni H."/>
            <person name="Dugan S."/>
            <person name="Gowin J."/>
            <person name="Greiner C."/>
            <person name="Han Y."/>
            <person name="Hu H."/>
            <person name="Hughes D.S.T."/>
            <person name="Huylmans A.-K."/>
            <person name="Kemena C."/>
            <person name="Kremer L.P.M."/>
            <person name="Lee S.L."/>
            <person name="Lopez-Ezquerra A."/>
            <person name="Mallet L."/>
            <person name="Monroy-Kuhn J.M."/>
            <person name="Moser A."/>
            <person name="Murali S.C."/>
            <person name="Muzny D.M."/>
            <person name="Otani S."/>
            <person name="Piulachs M.-D."/>
            <person name="Poelchau M."/>
            <person name="Qu J."/>
            <person name="Schaub F."/>
            <person name="Wada-Katsumata A."/>
            <person name="Worley K.C."/>
            <person name="Xie Q."/>
            <person name="Ylla G."/>
            <person name="Poulsen M."/>
            <person name="Gibbs R.A."/>
            <person name="Schal C."/>
            <person name="Richards S."/>
            <person name="Belles X."/>
            <person name="Korb J."/>
            <person name="Bornberg-Bauer E."/>
        </authorList>
    </citation>
    <scope>NUCLEOTIDE SEQUENCE [LARGE SCALE GENOMIC DNA]</scope>
    <source>
        <tissue evidence="9">Whole body</tissue>
    </source>
</reference>
<keyword evidence="5" id="KW-0479">Metal-binding</keyword>
<dbReference type="GO" id="GO:0046872">
    <property type="term" value="F:metal ion binding"/>
    <property type="evidence" value="ECO:0007669"/>
    <property type="project" value="UniProtKB-KW"/>
</dbReference>
<organism evidence="9 10">
    <name type="scientific">Cryptotermes secundus</name>
    <dbReference type="NCBI Taxonomy" id="105785"/>
    <lineage>
        <taxon>Eukaryota</taxon>
        <taxon>Metazoa</taxon>
        <taxon>Ecdysozoa</taxon>
        <taxon>Arthropoda</taxon>
        <taxon>Hexapoda</taxon>
        <taxon>Insecta</taxon>
        <taxon>Pterygota</taxon>
        <taxon>Neoptera</taxon>
        <taxon>Polyneoptera</taxon>
        <taxon>Dictyoptera</taxon>
        <taxon>Blattodea</taxon>
        <taxon>Blattoidea</taxon>
        <taxon>Termitoidae</taxon>
        <taxon>Kalotermitidae</taxon>
        <taxon>Cryptotermitinae</taxon>
        <taxon>Cryptotermes</taxon>
    </lineage>
</organism>
<evidence type="ECO:0000256" key="4">
    <source>
        <dbReference type="ARBA" id="ARBA00022722"/>
    </source>
</evidence>
<keyword evidence="6" id="KW-0378">Hydrolase</keyword>
<dbReference type="OrthoDB" id="2668416at2759"/>
<dbReference type="Pfam" id="PF13359">
    <property type="entry name" value="DDE_Tnp_4"/>
    <property type="match status" value="1"/>
</dbReference>
<keyword evidence="4" id="KW-0540">Nuclease</keyword>
<dbReference type="PANTHER" id="PTHR22930">
    <property type="match status" value="1"/>
</dbReference>
<dbReference type="EMBL" id="NEVH01025174">
    <property type="protein sequence ID" value="PNF15485.1"/>
    <property type="molecule type" value="Genomic_DNA"/>
</dbReference>
<sequence length="285" mass="32523">MDLHYTFRVGISTAGAIVREVCEAIWTCLANHALPKLYTEKWLEIAEGYEKYANFPHCLGAIDGKHVRVVQPPNSGSMYYNYKNYFSIVLFAMCDANYLFTYIDVGSYGKSSDSGIFKNSKLFEKLSDGSLGIPPPTQIADSSLHYLYVTVGDKAFPLSTNLLRPYGGRHLTDTKKIFNYRLSRARCYIECSFGILANKWRIFHRPLNVDIEFSEVLIKAACVLHNFVRQRDGKREDNFPQCSMQKLTFDMVSRGNPKAVSVRDKFAHYFSEIAPLDWQNKVTEG</sequence>
<keyword evidence="7" id="KW-0539">Nucleus</keyword>
<comment type="caution">
    <text evidence="9">The sequence shown here is derived from an EMBL/GenBank/DDBJ whole genome shotgun (WGS) entry which is preliminary data.</text>
</comment>
<evidence type="ECO:0000256" key="2">
    <source>
        <dbReference type="ARBA" id="ARBA00004123"/>
    </source>
</evidence>
<protein>
    <recommendedName>
        <fullName evidence="8">DDE Tnp4 domain-containing protein</fullName>
    </recommendedName>
</protein>
<dbReference type="STRING" id="105785.A0A2J7PGM8"/>
<evidence type="ECO:0000259" key="8">
    <source>
        <dbReference type="Pfam" id="PF13359"/>
    </source>
</evidence>
<name>A0A2J7PGM8_9NEOP</name>
<evidence type="ECO:0000256" key="7">
    <source>
        <dbReference type="ARBA" id="ARBA00023242"/>
    </source>
</evidence>
<dbReference type="PANTHER" id="PTHR22930:SF269">
    <property type="entry name" value="NUCLEASE HARBI1-LIKE PROTEIN"/>
    <property type="match status" value="1"/>
</dbReference>
<dbReference type="Proteomes" id="UP000235965">
    <property type="component" value="Unassembled WGS sequence"/>
</dbReference>
<comment type="similarity">
    <text evidence="3">Belongs to the HARBI1 family.</text>
</comment>
<dbReference type="InParanoid" id="A0A2J7PGM8"/>
<dbReference type="GO" id="GO:0005634">
    <property type="term" value="C:nucleus"/>
    <property type="evidence" value="ECO:0007669"/>
    <property type="project" value="UniProtKB-SubCell"/>
</dbReference>
<keyword evidence="10" id="KW-1185">Reference proteome</keyword>
<evidence type="ECO:0000256" key="5">
    <source>
        <dbReference type="ARBA" id="ARBA00022723"/>
    </source>
</evidence>
<dbReference type="GO" id="GO:0004518">
    <property type="term" value="F:nuclease activity"/>
    <property type="evidence" value="ECO:0007669"/>
    <property type="project" value="UniProtKB-KW"/>
</dbReference>
<evidence type="ECO:0000256" key="1">
    <source>
        <dbReference type="ARBA" id="ARBA00001968"/>
    </source>
</evidence>
<comment type="subcellular location">
    <subcellularLocation>
        <location evidence="2">Nucleus</location>
    </subcellularLocation>
</comment>
<feature type="domain" description="DDE Tnp4" evidence="8">
    <location>
        <begin position="62"/>
        <end position="226"/>
    </location>
</feature>
<dbReference type="InterPro" id="IPR045249">
    <property type="entry name" value="HARBI1-like"/>
</dbReference>
<evidence type="ECO:0000313" key="10">
    <source>
        <dbReference type="Proteomes" id="UP000235965"/>
    </source>
</evidence>
<dbReference type="GO" id="GO:0016787">
    <property type="term" value="F:hydrolase activity"/>
    <property type="evidence" value="ECO:0007669"/>
    <property type="project" value="UniProtKB-KW"/>
</dbReference>
<evidence type="ECO:0000256" key="6">
    <source>
        <dbReference type="ARBA" id="ARBA00022801"/>
    </source>
</evidence>
<accession>A0A2J7PGM8</accession>
<evidence type="ECO:0000256" key="3">
    <source>
        <dbReference type="ARBA" id="ARBA00006958"/>
    </source>
</evidence>
<proteinExistence type="inferred from homology"/>
<evidence type="ECO:0000313" key="9">
    <source>
        <dbReference type="EMBL" id="PNF15485.1"/>
    </source>
</evidence>
<dbReference type="AlphaFoldDB" id="A0A2J7PGM8"/>
<dbReference type="InterPro" id="IPR027806">
    <property type="entry name" value="HARBI1_dom"/>
</dbReference>
<comment type="cofactor">
    <cofactor evidence="1">
        <name>a divalent metal cation</name>
        <dbReference type="ChEBI" id="CHEBI:60240"/>
    </cofactor>
</comment>